<evidence type="ECO:0000256" key="5">
    <source>
        <dbReference type="ARBA" id="ARBA00022723"/>
    </source>
</evidence>
<comment type="caution">
    <text evidence="12">The sequence shown here is derived from an EMBL/GenBank/DDBJ whole genome shotgun (WGS) entry which is preliminary data.</text>
</comment>
<evidence type="ECO:0000256" key="3">
    <source>
        <dbReference type="ARBA" id="ARBA00012239"/>
    </source>
</evidence>
<organism evidence="12 13">
    <name type="scientific">Wenyingzhuangia heitensis</name>
    <dbReference type="NCBI Taxonomy" id="1487859"/>
    <lineage>
        <taxon>Bacteria</taxon>
        <taxon>Pseudomonadati</taxon>
        <taxon>Bacteroidota</taxon>
        <taxon>Flavobacteriia</taxon>
        <taxon>Flavobacteriales</taxon>
        <taxon>Flavobacteriaceae</taxon>
        <taxon>Wenyingzhuangia</taxon>
    </lineage>
</organism>
<evidence type="ECO:0000256" key="10">
    <source>
        <dbReference type="RuleBase" id="RU004504"/>
    </source>
</evidence>
<dbReference type="Gene3D" id="1.10.260.50">
    <property type="match status" value="1"/>
</dbReference>
<gene>
    <name evidence="12" type="ORF">FHR24_002080</name>
</gene>
<evidence type="ECO:0000256" key="8">
    <source>
        <dbReference type="ARBA" id="ARBA00023014"/>
    </source>
</evidence>
<dbReference type="PANTHER" id="PTHR11601:SF34">
    <property type="entry name" value="CYSTEINE DESULFURASE"/>
    <property type="match status" value="1"/>
</dbReference>
<dbReference type="Gene3D" id="3.40.640.10">
    <property type="entry name" value="Type I PLP-dependent aspartate aminotransferase-like (Major domain)"/>
    <property type="match status" value="1"/>
</dbReference>
<dbReference type="InterPro" id="IPR015424">
    <property type="entry name" value="PyrdxlP-dep_Trfase"/>
</dbReference>
<dbReference type="InterPro" id="IPR015421">
    <property type="entry name" value="PyrdxlP-dep_Trfase_major"/>
</dbReference>
<dbReference type="PROSITE" id="PS00595">
    <property type="entry name" value="AA_TRANSFER_CLASS_5"/>
    <property type="match status" value="1"/>
</dbReference>
<dbReference type="InterPro" id="IPR020578">
    <property type="entry name" value="Aminotrans_V_PyrdxlP_BS"/>
</dbReference>
<evidence type="ECO:0000256" key="2">
    <source>
        <dbReference type="ARBA" id="ARBA00006490"/>
    </source>
</evidence>
<keyword evidence="6" id="KW-0663">Pyridoxal phosphate</keyword>
<accession>A0ABX0U9X2</accession>
<dbReference type="SUPFAM" id="SSF53383">
    <property type="entry name" value="PLP-dependent transferases"/>
    <property type="match status" value="1"/>
</dbReference>
<dbReference type="InterPro" id="IPR000192">
    <property type="entry name" value="Aminotrans_V_dom"/>
</dbReference>
<dbReference type="RefSeq" id="WP_167187979.1">
    <property type="nucleotide sequence ID" value="NZ_JAASQL010000002.1"/>
</dbReference>
<comment type="catalytic activity">
    <reaction evidence="9">
        <text>(sulfur carrier)-H + L-cysteine = (sulfur carrier)-SH + L-alanine</text>
        <dbReference type="Rhea" id="RHEA:43892"/>
        <dbReference type="Rhea" id="RHEA-COMP:14737"/>
        <dbReference type="Rhea" id="RHEA-COMP:14739"/>
        <dbReference type="ChEBI" id="CHEBI:29917"/>
        <dbReference type="ChEBI" id="CHEBI:35235"/>
        <dbReference type="ChEBI" id="CHEBI:57972"/>
        <dbReference type="ChEBI" id="CHEBI:64428"/>
        <dbReference type="EC" id="2.8.1.7"/>
    </reaction>
</comment>
<evidence type="ECO:0000256" key="9">
    <source>
        <dbReference type="ARBA" id="ARBA00050776"/>
    </source>
</evidence>
<name>A0ABX0U9X2_9FLAO</name>
<dbReference type="PANTHER" id="PTHR11601">
    <property type="entry name" value="CYSTEINE DESULFURYLASE FAMILY MEMBER"/>
    <property type="match status" value="1"/>
</dbReference>
<keyword evidence="13" id="KW-1185">Reference proteome</keyword>
<dbReference type="EMBL" id="JAASQL010000002">
    <property type="protein sequence ID" value="NIJ45612.1"/>
    <property type="molecule type" value="Genomic_DNA"/>
</dbReference>
<evidence type="ECO:0000256" key="7">
    <source>
        <dbReference type="ARBA" id="ARBA00023004"/>
    </source>
</evidence>
<keyword evidence="8" id="KW-0411">Iron-sulfur</keyword>
<dbReference type="Gene3D" id="3.90.1150.10">
    <property type="entry name" value="Aspartate Aminotransferase, domain 1"/>
    <property type="match status" value="1"/>
</dbReference>
<dbReference type="InterPro" id="IPR015422">
    <property type="entry name" value="PyrdxlP-dep_Trfase_small"/>
</dbReference>
<feature type="domain" description="Aminotransferase class V" evidence="11">
    <location>
        <begin position="4"/>
        <end position="368"/>
    </location>
</feature>
<keyword evidence="7" id="KW-0408">Iron</keyword>
<dbReference type="InterPro" id="IPR016454">
    <property type="entry name" value="Cysteine_dSase"/>
</dbReference>
<dbReference type="GO" id="GO:0031071">
    <property type="term" value="F:cysteine desulfurase activity"/>
    <property type="evidence" value="ECO:0007669"/>
    <property type="project" value="UniProtKB-EC"/>
</dbReference>
<reference evidence="12 13" key="1">
    <citation type="submission" date="2020-03" db="EMBL/GenBank/DDBJ databases">
        <title>Genomic Encyclopedia of Type Strains, Phase IV (KMG-IV): sequencing the most valuable type-strain genomes for metagenomic binning, comparative biology and taxonomic classification.</title>
        <authorList>
            <person name="Goeker M."/>
        </authorList>
    </citation>
    <scope>NUCLEOTIDE SEQUENCE [LARGE SCALE GENOMIC DNA]</scope>
    <source>
        <strain evidence="12 13">DSM 101599</strain>
    </source>
</reference>
<evidence type="ECO:0000256" key="4">
    <source>
        <dbReference type="ARBA" id="ARBA00022679"/>
    </source>
</evidence>
<evidence type="ECO:0000256" key="1">
    <source>
        <dbReference type="ARBA" id="ARBA00001933"/>
    </source>
</evidence>
<dbReference type="PIRSF" id="PIRSF005572">
    <property type="entry name" value="NifS"/>
    <property type="match status" value="1"/>
</dbReference>
<keyword evidence="5" id="KW-0479">Metal-binding</keyword>
<comment type="similarity">
    <text evidence="2">Belongs to the class-V pyridoxal-phosphate-dependent aminotransferase family. NifS/IscS subfamily.</text>
</comment>
<protein>
    <recommendedName>
        <fullName evidence="3">cysteine desulfurase</fullName>
        <ecNumber evidence="3">2.8.1.7</ecNumber>
    </recommendedName>
</protein>
<sequence>MKRVYLDNAATTPLLPEVIDTMVQTMNTTFGNPSSTHAFGRSAKAVVENARKQIAKHLQCTTSEIVFTSGGTEADNLILKNAVHHLGVTHIITSAIEHHAVLHTVEFLAKKRITISYVNTLANGTLDYQHLETLLAGSNQKTLISLLHVNNEIGTILDLEKVIALKNQYKALFHSDTVQSVGHFNIDLSILDIDFIAASAHKFHGPKGIGFAFFRKGTAIQPEILGGEQERGTRAGTENTAAIVGMQTALTLCLRNLNDDIAYLKTLKQYFITEITTKIPNVKFNGVSAHLNQSTHTVVNVQFDKDLPMLLFQLDLKGIAVSGGSACQSGAHKGSHVLQSFLNDAEQQNTSVRFSFSKLTTKEEVDYVVGELVGMVY</sequence>
<dbReference type="Pfam" id="PF00266">
    <property type="entry name" value="Aminotran_5"/>
    <property type="match status" value="1"/>
</dbReference>
<evidence type="ECO:0000313" key="12">
    <source>
        <dbReference type="EMBL" id="NIJ45612.1"/>
    </source>
</evidence>
<evidence type="ECO:0000313" key="13">
    <source>
        <dbReference type="Proteomes" id="UP000745859"/>
    </source>
</evidence>
<evidence type="ECO:0000256" key="6">
    <source>
        <dbReference type="ARBA" id="ARBA00022898"/>
    </source>
</evidence>
<evidence type="ECO:0000259" key="11">
    <source>
        <dbReference type="Pfam" id="PF00266"/>
    </source>
</evidence>
<proteinExistence type="inferred from homology"/>
<dbReference type="EC" id="2.8.1.7" evidence="3"/>
<keyword evidence="4 12" id="KW-0808">Transferase</keyword>
<comment type="cofactor">
    <cofactor evidence="1 10">
        <name>pyridoxal 5'-phosphate</name>
        <dbReference type="ChEBI" id="CHEBI:597326"/>
    </cofactor>
</comment>
<dbReference type="Proteomes" id="UP000745859">
    <property type="component" value="Unassembled WGS sequence"/>
</dbReference>